<dbReference type="PROSITE" id="PS52004">
    <property type="entry name" value="KS3_2"/>
    <property type="match status" value="2"/>
</dbReference>
<dbReference type="GO" id="GO:0004312">
    <property type="term" value="F:fatty acid synthase activity"/>
    <property type="evidence" value="ECO:0007669"/>
    <property type="project" value="TreeGrafter"/>
</dbReference>
<dbReference type="InterPro" id="IPR020807">
    <property type="entry name" value="PKS_DH"/>
</dbReference>
<feature type="region of interest" description="Disordered" evidence="10">
    <location>
        <begin position="1673"/>
        <end position="1699"/>
    </location>
</feature>
<keyword evidence="15" id="KW-1185">Reference proteome</keyword>
<evidence type="ECO:0000256" key="6">
    <source>
        <dbReference type="ARBA" id="ARBA00023194"/>
    </source>
</evidence>
<organism evidence="14 15">
    <name type="scientific">Streptomyces zagrosensis</name>
    <dbReference type="NCBI Taxonomy" id="1042984"/>
    <lineage>
        <taxon>Bacteria</taxon>
        <taxon>Bacillati</taxon>
        <taxon>Actinomycetota</taxon>
        <taxon>Actinomycetes</taxon>
        <taxon>Kitasatosporales</taxon>
        <taxon>Streptomycetaceae</taxon>
        <taxon>Streptomyces</taxon>
    </lineage>
</organism>
<dbReference type="InterPro" id="IPR014043">
    <property type="entry name" value="Acyl_transferase_dom"/>
</dbReference>
<keyword evidence="6" id="KW-0045">Antibiotic biosynthesis</keyword>
<feature type="active site" description="Proton acceptor; for dehydratase activity" evidence="9">
    <location>
        <position position="2580"/>
    </location>
</feature>
<sequence length="3506" mass="370693">MTTSSEEVVKALRASLKEVESLRQRNHALSTAASEPIAIVGMACRYPGDVTSPEELWQLVASGSDAISDFPQDRGWDVEDLYDPDPDAIGKSYTRSGGFLRDAAAFDPEFFGISPREATAMHPQQRQLLEVSWEALERAGIDPTSVQGSRTGVFAGVMHQDYAAAMDATPDDLEGYLMTGSLGSVVSGRIAYALGLEGPAVTVDTACSSSLVALHLAGQSLRGGECSMALVGGVTVMTSPIGFVDFSRQRGLAPDGRCKAFAASADGTGWGEGVGVLVLERLSDARRSNHHVLAVLRGSAINQDGSSSGFSAPNGPAQERAITQALKNARLSADDIDAVEAHGTGTTLGDPIEAEALLATYGRRAAGNEPLWLGSLKSNIGHTQAAAGVGGVIKMILALQHRTLPKTLHIDQPTPHVDWTTSTVRLLTEQQDWPDMGRPRRAAVSSFGISGTNAHVILEEAPQPAPAPESEVAAETGPGVAVGTTVEPEASVIPVVLSARDRHALQAQAQQLATYIEDHPEAGLADIAGTLLAGRATFEHRAIILAENRGHLVTELHALANGHDSPHIVTGHANHTKPVFVFPGQGSQWTGMATGLLDTSAVFRESIAECESALAPYVDWSLTEALRSEQPLERVDIVQPALFAVMVSLARLWRSLGVHPTAVIGHSQGEVAAAVTAGALTLHDGARITALRSQAIHTTLTGHGTMASLPLTTQQTTQLLTQWHNRLHIAAHNGPHTTVIAGETTAIQELLTHCEQHDIRARRINVNYASHTPYVEAIQHQLALDLADIAPTASDIPFYSTVTGTQLDTTQLTAHYWYTNLRQPVLLTNATTTALNNHHTTYIEISPHPILTPSIEDTLDNHTGTIDPTNTGTGTGTTNNTTPTATITGTLRRDQGNWTQLLTNAAQIAVHGTPVNWTTLLPCPTTHQHQPNLPTYPFQHQHLWIEDEGTEKDRSSAASLSGPDAGFWAAVEGEDVTALAETLQVEDEAQRSSLSSLLPTLSSWRKQSRGRLAVDGWRYGIAWKPVARTTPAPLTGAWLVVVPAGYDADPWVAEAHRMLGAQGVRVVPVELTEPDTDRVALGARLGDVLAEVRDAEAGREPAGVLSFLALDALPHSRYGTLTTGVALTLTLVQALNDLGVRAPLWSATRGAVSAGPADAPADPVQAQVWGLGRVVALEHPGLWGGLIDLPQMPDTRAVALLHQTLSSSAGEDQVAVRAGGLVARRMVSAALGDAQRSRRWRPRGTVLVTGGTGSLAPRLADWLATQGAEHLVLVSRSGPEAPGAAELAADLDRRGVAVTVAACDVADRDAVAALLGKLREDGHTVRAVLHTAAFIELAPVDATTLQSLDSVLAAKVDGTAHLAELLDPDTLDAFVLFSSIAGFWGSGDHAAYAAANAALDALAEQGRARGLPMTSVAWGVWEDALSTWKNLDGVDVEETRARVSRQGLPLMRSELAVAALQQALDHEDTFVAVAEIAWERFVPLFTSMRPSRLLDELPAARQLLERARATSSGSSTSDTSVASELRDRLVELSEPDQHLLLIDLVTTHAVAVLGHSTSEPIRPERAFKDTGFDSLTSVALRNRLAEATGLRLPATLAFDYPTPHSLTAHLRELMVEPSAALGTGTTAVAELAPMASEAATDDDMIAIVGMACRFPGDVSSPDDMWKLLKNGGDAVSEPPSDRGWDLTGPLDTGADSDGTDHRRVLEGGFLRDVAGFDASFFGIGPREALAMDPQQRLLLETSWETFERAGIDPATLRGSRTGAFVGAMAHAYGPRASEAPAAVQDYIITGGVTSVISGRLAYTFGLEGPAITVDTACSSSLVALHLAVRSLRAGECSMALAGGAVVMPTPDVFIGFSRMGALSESGRCKAFSDEADGFGLSEGAGVVLLERLSDARRNGHQVLAVVRGSAINQDGASNGLAAPNGPSQQRVIRQALADARLTGDQIDAVEAHGTGTRLGDPIEAQALLATYGQNRPADRPLWLGAVKSNIGHTQAAAGVAGVIKMVLALQHDTLPKTLHVSEPTTHVDWSAGAIELLTEERAWARSDHGLRRAAVSAFGISGTNAHVIIEEAPQPAPAPEPEAVLDTEGTESDATVETGPSVVPVVLSARDRHALQAQAQQLATYVEDHPEAGLADVAGTLLAGRATFEHRAIILAENRAHLITELHALANGHDTPHTVTGHANHTKPVFVFPGQGSQWTGMATGLLDTSAVFRESIAECESALAPYVDWSLTEALRSEQPLERVDIVQPALFAVMVSLARLWRSLGVHPTAVIGHSQGEVAAAVTAGALTLHDGARITALRSQAIHTTLTGHGTMASLTLTTHDTTQLLTQWHNRLHIAAHNGPHTTVIAGETTAIQELLTHCEQHNIRARRINVNYASHSPYVEAIQQQLAQDLAGITPTASDIPFYSTVTGTQLDTTQLTADYWYTNLRQPVLLTNATTTALNNHHTTYIEISPHPILTNALQETTEETHHQATITGTLHRDQGNWTRLLTNAAHLHTNGTPVNWTALYGVGPHHHLDLPTYPFQRQPFWLAAPTTPATPHTTEHPLLHTHTTLATTHDTLFTGHISTNTHPWLTHHALWNTPLLPGTALLELALHTAHHTGLHHLEELTLHTPLLLPHNQPLHIQIHIGTPNTTGQHPLTIHSTPHTNPQADEPIWTCHATGALTADAAEPGWVAESVWPPADAVPVEIDGLYPRLAEDGLVYGPAFQGLHAAWRRGAEVFAEVRLPQAQHADAGRFDLHPALLDAALHSTLLDGAEQVVLPFSFSGVTLHATGATALRVRLTPTGPDTMALAVADEAGEPVATVTSLAVRPVNQQQLQTAARDNVADSLFHLAWTELAPGSVTVSETARYAVVGRDDLEVGSALAKAGVAVQAHPTLSALAAAISAGTTVPEAVVVPWPVPHGTESRTADAAHDAVTRVLSLLREWVSDDRFGAARLVLLTSGAVSTTPDASGRTGAASATTGEGVTNLAAAAACGAVRSAQAEHPGRFALVDLDADAAGWRHALPGVLSGSEPQYAVRGGRVWVPRLARSRPSPAADAPVLDPEGTVLITGGTGTLGALVARHLITHHGVRHLLLLGRRGPHAPGATTLHNELTQLGATVTITACDTSNLNQLTTTLNTIPTQHPLTGIIHTAGTLNDALLTNLTPQQTNDVLQPKINTAWHLHELTKDAKPAMFVMFSAAGGVLGNAGQANYAAANGYLDALADHRRALGLPAVSMAWGLWSAVSEMTGGLDEADLSRMRRAGVLPLSTKDGLALFDLALGQEHALVLPVRLDLAALRGESSAQPPLLRGLLGGAPLRSVRAAASSGALGGVGDTKEPAGSLVFDGLSDAERAHKLLELVRSQAATVLGYATPDAISDERGFLDAGYDSLRAVELRNRLNAATGLRLSATLVFDHPTPVEVAAHLGELLRARERPAASTVFAQLDGLEAGLLEVAADAPARERLTTRLRGLLARVEGAETAADAGGGPGGEQSGRESDEFGDVTLDEILDIVDDELRRS</sequence>
<dbReference type="FunFam" id="1.10.1200.10:FF:000007">
    <property type="entry name" value="Probable polyketide synthase pks17"/>
    <property type="match status" value="2"/>
</dbReference>
<dbReference type="Gene3D" id="6.10.140.1830">
    <property type="match status" value="1"/>
</dbReference>
<dbReference type="GO" id="GO:0031177">
    <property type="term" value="F:phosphopantetheine binding"/>
    <property type="evidence" value="ECO:0007669"/>
    <property type="project" value="InterPro"/>
</dbReference>
<dbReference type="InterPro" id="IPR050091">
    <property type="entry name" value="PKS_NRPS_Biosynth_Enz"/>
</dbReference>
<dbReference type="GO" id="GO:0033068">
    <property type="term" value="P:macrolide biosynthetic process"/>
    <property type="evidence" value="ECO:0007669"/>
    <property type="project" value="UniProtKB-ARBA"/>
</dbReference>
<dbReference type="CDD" id="cd00833">
    <property type="entry name" value="PKS"/>
    <property type="match status" value="2"/>
</dbReference>
<dbReference type="InterPro" id="IPR009081">
    <property type="entry name" value="PP-bd_ACP"/>
</dbReference>
<dbReference type="NCBIfam" id="NF045894">
    <property type="entry name" value="PKS_plus_SDR"/>
    <property type="match status" value="1"/>
</dbReference>
<evidence type="ECO:0000256" key="2">
    <source>
        <dbReference type="ARBA" id="ARBA00004792"/>
    </source>
</evidence>
<evidence type="ECO:0000313" key="14">
    <source>
        <dbReference type="EMBL" id="MBB5938761.1"/>
    </source>
</evidence>
<dbReference type="PROSITE" id="PS52019">
    <property type="entry name" value="PKS_MFAS_DH"/>
    <property type="match status" value="1"/>
</dbReference>
<dbReference type="PROSITE" id="PS00606">
    <property type="entry name" value="KS3_1"/>
    <property type="match status" value="2"/>
</dbReference>
<evidence type="ECO:0000256" key="5">
    <source>
        <dbReference type="ARBA" id="ARBA00022679"/>
    </source>
</evidence>
<dbReference type="Pfam" id="PF14765">
    <property type="entry name" value="PS-DH"/>
    <property type="match status" value="1"/>
</dbReference>
<gene>
    <name evidence="14" type="ORF">FHS42_005852</name>
</gene>
<dbReference type="Gene3D" id="3.40.366.10">
    <property type="entry name" value="Malonyl-Coenzyme A Acyl Carrier Protein, domain 2"/>
    <property type="match status" value="2"/>
</dbReference>
<dbReference type="Pfam" id="PF22621">
    <property type="entry name" value="CurL-like_PKS_C"/>
    <property type="match status" value="2"/>
</dbReference>
<dbReference type="Pfam" id="PF22953">
    <property type="entry name" value="SpnB_Rossmann"/>
    <property type="match status" value="1"/>
</dbReference>
<feature type="region of interest" description="N-terminal hotdog fold" evidence="9">
    <location>
        <begin position="2548"/>
        <end position="2675"/>
    </location>
</feature>
<dbReference type="InterPro" id="IPR049900">
    <property type="entry name" value="PKS_mFAS_DH"/>
</dbReference>
<dbReference type="Proteomes" id="UP000588098">
    <property type="component" value="Unassembled WGS sequence"/>
</dbReference>
<dbReference type="InterPro" id="IPR055123">
    <property type="entry name" value="SpnB-like_Rossmann"/>
</dbReference>
<feature type="domain" description="PKS/mFAS DH" evidence="13">
    <location>
        <begin position="2548"/>
        <end position="2823"/>
    </location>
</feature>
<keyword evidence="3" id="KW-0596">Phosphopantetheine</keyword>
<evidence type="ECO:0000256" key="8">
    <source>
        <dbReference type="ARBA" id="ARBA00023315"/>
    </source>
</evidence>
<dbReference type="Pfam" id="PF21089">
    <property type="entry name" value="PKS_DH_N"/>
    <property type="match status" value="1"/>
</dbReference>
<dbReference type="InterPro" id="IPR042104">
    <property type="entry name" value="PKS_dehydratase_sf"/>
</dbReference>
<evidence type="ECO:0000259" key="12">
    <source>
        <dbReference type="PROSITE" id="PS52004"/>
    </source>
</evidence>
<evidence type="ECO:0000256" key="9">
    <source>
        <dbReference type="PROSITE-ProRule" id="PRU01363"/>
    </source>
</evidence>
<dbReference type="InterPro" id="IPR036736">
    <property type="entry name" value="ACP-like_sf"/>
</dbReference>
<dbReference type="InterPro" id="IPR020841">
    <property type="entry name" value="PKS_Beta-ketoAc_synthase_dom"/>
</dbReference>
<dbReference type="FunFam" id="3.40.366.10:FF:000002">
    <property type="entry name" value="Probable polyketide synthase 2"/>
    <property type="match status" value="2"/>
</dbReference>
<protein>
    <submittedName>
        <fullName evidence="14">Acyl transferase domain-containing protein/acyl carrier protein</fullName>
    </submittedName>
</protein>
<dbReference type="SUPFAM" id="SSF52151">
    <property type="entry name" value="FabD/lysophospholipase-like"/>
    <property type="match status" value="2"/>
</dbReference>
<dbReference type="Gene3D" id="3.40.50.720">
    <property type="entry name" value="NAD(P)-binding Rossmann-like Domain"/>
    <property type="match status" value="2"/>
</dbReference>
<dbReference type="PANTHER" id="PTHR43775">
    <property type="entry name" value="FATTY ACID SYNTHASE"/>
    <property type="match status" value="1"/>
</dbReference>
<dbReference type="InterPro" id="IPR014031">
    <property type="entry name" value="Ketoacyl_synth_C"/>
</dbReference>
<feature type="region of interest" description="C-terminal hotdog fold" evidence="9">
    <location>
        <begin position="2688"/>
        <end position="2823"/>
    </location>
</feature>
<dbReference type="RefSeq" id="WP_184576782.1">
    <property type="nucleotide sequence ID" value="NZ_JACHJL010000018.1"/>
</dbReference>
<comment type="pathway">
    <text evidence="2">Antibiotic biosynthesis.</text>
</comment>
<dbReference type="InterPro" id="IPR015083">
    <property type="entry name" value="NorB/c/GfsB-D-like_docking"/>
</dbReference>
<evidence type="ECO:0000259" key="13">
    <source>
        <dbReference type="PROSITE" id="PS52019"/>
    </source>
</evidence>
<dbReference type="SUPFAM" id="SSF51735">
    <property type="entry name" value="NAD(P)-binding Rossmann-fold domains"/>
    <property type="match status" value="4"/>
</dbReference>
<dbReference type="PANTHER" id="PTHR43775:SF51">
    <property type="entry name" value="INACTIVE PHENOLPHTHIOCEROL SYNTHESIS POLYKETIDE SYNTHASE TYPE I PKS1-RELATED"/>
    <property type="match status" value="1"/>
</dbReference>
<dbReference type="Gene3D" id="1.10.1200.10">
    <property type="entry name" value="ACP-like"/>
    <property type="match status" value="2"/>
</dbReference>
<dbReference type="InterPro" id="IPR016035">
    <property type="entry name" value="Acyl_Trfase/lysoPLipase"/>
</dbReference>
<dbReference type="EMBL" id="JACHJL010000018">
    <property type="protein sequence ID" value="MBB5938761.1"/>
    <property type="molecule type" value="Genomic_DNA"/>
</dbReference>
<keyword evidence="5 14" id="KW-0808">Transferase</keyword>
<evidence type="ECO:0000256" key="7">
    <source>
        <dbReference type="ARBA" id="ARBA00023268"/>
    </source>
</evidence>
<dbReference type="InterPro" id="IPR013968">
    <property type="entry name" value="PKS_KR"/>
</dbReference>
<dbReference type="Pfam" id="PF00109">
    <property type="entry name" value="ketoacyl-synt"/>
    <property type="match status" value="2"/>
</dbReference>
<evidence type="ECO:0000259" key="11">
    <source>
        <dbReference type="PROSITE" id="PS50075"/>
    </source>
</evidence>
<proteinExistence type="predicted"/>
<dbReference type="Pfam" id="PF08990">
    <property type="entry name" value="Docking"/>
    <property type="match status" value="1"/>
</dbReference>
<dbReference type="InterPro" id="IPR049552">
    <property type="entry name" value="PKS_DH_N"/>
</dbReference>
<feature type="region of interest" description="Disordered" evidence="10">
    <location>
        <begin position="868"/>
        <end position="888"/>
    </location>
</feature>
<dbReference type="InterPro" id="IPR014030">
    <property type="entry name" value="Ketoacyl_synth_N"/>
</dbReference>
<dbReference type="PROSITE" id="PS50075">
    <property type="entry name" value="CARRIER"/>
    <property type="match status" value="2"/>
</dbReference>
<dbReference type="Pfam" id="PF08659">
    <property type="entry name" value="KR"/>
    <property type="match status" value="2"/>
</dbReference>
<comment type="cofactor">
    <cofactor evidence="1">
        <name>pantetheine 4'-phosphate</name>
        <dbReference type="ChEBI" id="CHEBI:47942"/>
    </cofactor>
</comment>
<evidence type="ECO:0000256" key="10">
    <source>
        <dbReference type="SAM" id="MobiDB-lite"/>
    </source>
</evidence>
<dbReference type="SUPFAM" id="SSF55048">
    <property type="entry name" value="Probable ACP-binding domain of malonyl-CoA ACP transacylase"/>
    <property type="match status" value="2"/>
</dbReference>
<dbReference type="GO" id="GO:0006633">
    <property type="term" value="P:fatty acid biosynthetic process"/>
    <property type="evidence" value="ECO:0007669"/>
    <property type="project" value="InterPro"/>
</dbReference>
<feature type="region of interest" description="Disordered" evidence="10">
    <location>
        <begin position="3466"/>
        <end position="3491"/>
    </location>
</feature>
<feature type="domain" description="Ketosynthase family 3 (KS3)" evidence="12">
    <location>
        <begin position="1642"/>
        <end position="2071"/>
    </location>
</feature>
<dbReference type="SUPFAM" id="SSF53901">
    <property type="entry name" value="Thiolase-like"/>
    <property type="match status" value="2"/>
</dbReference>
<dbReference type="InterPro" id="IPR018201">
    <property type="entry name" value="Ketoacyl_synth_AS"/>
</dbReference>
<dbReference type="InterPro" id="IPR016039">
    <property type="entry name" value="Thiolase-like"/>
</dbReference>
<comment type="caution">
    <text evidence="14">The sequence shown here is derived from an EMBL/GenBank/DDBJ whole genome shotgun (WGS) entry which is preliminary data.</text>
</comment>
<accession>A0A7W9V1Z4</accession>
<feature type="domain" description="Ketosynthase family 3 (KS3)" evidence="12">
    <location>
        <begin position="34"/>
        <end position="460"/>
    </location>
</feature>
<dbReference type="SMART" id="SM00822">
    <property type="entry name" value="PKS_KR"/>
    <property type="match status" value="2"/>
</dbReference>
<evidence type="ECO:0000256" key="4">
    <source>
        <dbReference type="ARBA" id="ARBA00022553"/>
    </source>
</evidence>
<keyword evidence="8" id="KW-0012">Acyltransferase</keyword>
<feature type="active site" description="Proton donor; for dehydratase activity" evidence="9">
    <location>
        <position position="2749"/>
    </location>
</feature>
<dbReference type="SMART" id="SM01294">
    <property type="entry name" value="PKS_PP_betabranch"/>
    <property type="match status" value="1"/>
</dbReference>
<dbReference type="Gene3D" id="3.10.129.110">
    <property type="entry name" value="Polyketide synthase dehydratase"/>
    <property type="match status" value="1"/>
</dbReference>
<dbReference type="Pfam" id="PF18369">
    <property type="entry name" value="PKS_DE"/>
    <property type="match status" value="1"/>
</dbReference>
<dbReference type="SMART" id="SM00826">
    <property type="entry name" value="PKS_DH"/>
    <property type="match status" value="1"/>
</dbReference>
<dbReference type="InterPro" id="IPR057326">
    <property type="entry name" value="KR_dom"/>
</dbReference>
<dbReference type="InterPro" id="IPR036291">
    <property type="entry name" value="NAD(P)-bd_dom_sf"/>
</dbReference>
<dbReference type="InterPro" id="IPR049551">
    <property type="entry name" value="PKS_DH_C"/>
</dbReference>
<dbReference type="SMART" id="SM00825">
    <property type="entry name" value="PKS_KS"/>
    <property type="match status" value="2"/>
</dbReference>
<dbReference type="Gene3D" id="3.40.47.10">
    <property type="match status" value="2"/>
</dbReference>
<dbReference type="CDD" id="cd08952">
    <property type="entry name" value="KR_1_SDR_x"/>
    <property type="match status" value="1"/>
</dbReference>
<dbReference type="SUPFAM" id="SSF47336">
    <property type="entry name" value="ACP-like"/>
    <property type="match status" value="2"/>
</dbReference>
<dbReference type="FunFam" id="3.40.47.10:FF:000019">
    <property type="entry name" value="Polyketide synthase type I"/>
    <property type="match status" value="2"/>
</dbReference>
<dbReference type="PROSITE" id="PS00012">
    <property type="entry name" value="PHOSPHOPANTETHEINE"/>
    <property type="match status" value="2"/>
</dbReference>
<keyword evidence="4" id="KW-0597">Phosphoprotein</keyword>
<dbReference type="Gene3D" id="3.30.70.3290">
    <property type="match status" value="2"/>
</dbReference>
<dbReference type="InterPro" id="IPR041618">
    <property type="entry name" value="PKS_DE"/>
</dbReference>
<feature type="domain" description="Carrier" evidence="11">
    <location>
        <begin position="1539"/>
        <end position="1614"/>
    </location>
</feature>
<keyword evidence="7" id="KW-0511">Multifunctional enzyme</keyword>
<dbReference type="InterPro" id="IPR001227">
    <property type="entry name" value="Ac_transferase_dom_sf"/>
</dbReference>
<dbReference type="InterPro" id="IPR020806">
    <property type="entry name" value="PKS_PP-bd"/>
</dbReference>
<dbReference type="InterPro" id="IPR016036">
    <property type="entry name" value="Malonyl_transacylase_ACP-bd"/>
</dbReference>
<dbReference type="GO" id="GO:0004315">
    <property type="term" value="F:3-oxoacyl-[acyl-carrier-protein] synthase activity"/>
    <property type="evidence" value="ECO:0007669"/>
    <property type="project" value="InterPro"/>
</dbReference>
<dbReference type="Pfam" id="PF02801">
    <property type="entry name" value="Ketoacyl-synt_C"/>
    <property type="match status" value="2"/>
</dbReference>
<evidence type="ECO:0000256" key="3">
    <source>
        <dbReference type="ARBA" id="ARBA00022450"/>
    </source>
</evidence>
<evidence type="ECO:0000313" key="15">
    <source>
        <dbReference type="Proteomes" id="UP000588098"/>
    </source>
</evidence>
<evidence type="ECO:0000256" key="1">
    <source>
        <dbReference type="ARBA" id="ARBA00001957"/>
    </source>
</evidence>
<dbReference type="InterPro" id="IPR006162">
    <property type="entry name" value="Ppantetheine_attach_site"/>
</dbReference>
<dbReference type="SMART" id="SM00827">
    <property type="entry name" value="PKS_AT"/>
    <property type="match status" value="2"/>
</dbReference>
<dbReference type="SMART" id="SM00823">
    <property type="entry name" value="PKS_PP"/>
    <property type="match status" value="2"/>
</dbReference>
<dbReference type="CDD" id="cd08956">
    <property type="entry name" value="KR_3_FAS_SDR_x"/>
    <property type="match status" value="1"/>
</dbReference>
<feature type="domain" description="Carrier" evidence="11">
    <location>
        <begin position="3341"/>
        <end position="3416"/>
    </location>
</feature>
<reference evidence="14 15" key="1">
    <citation type="submission" date="2020-08" db="EMBL/GenBank/DDBJ databases">
        <title>Genomic Encyclopedia of Type Strains, Phase III (KMG-III): the genomes of soil and plant-associated and newly described type strains.</title>
        <authorList>
            <person name="Whitman W."/>
        </authorList>
    </citation>
    <scope>NUCLEOTIDE SEQUENCE [LARGE SCALE GENOMIC DNA]</scope>
    <source>
        <strain evidence="14 15">CECT 8305</strain>
    </source>
</reference>
<dbReference type="Pfam" id="PF00550">
    <property type="entry name" value="PP-binding"/>
    <property type="match status" value="2"/>
</dbReference>
<dbReference type="Pfam" id="PF00698">
    <property type="entry name" value="Acyl_transf_1"/>
    <property type="match status" value="2"/>
</dbReference>
<name>A0A7W9V1Z4_9ACTN</name>